<dbReference type="RefSeq" id="XP_030830312.1">
    <property type="nucleotide sequence ID" value="XM_030974452.1"/>
</dbReference>
<protein>
    <recommendedName>
        <fullName evidence="13">TIR domain-containing protein</fullName>
    </recommendedName>
</protein>
<keyword evidence="8 12" id="KW-0472">Membrane</keyword>
<dbReference type="Gene3D" id="3.40.50.10140">
    <property type="entry name" value="Toll/interleukin-1 receptor homology (TIR) domain"/>
    <property type="match status" value="1"/>
</dbReference>
<dbReference type="Proteomes" id="UP000007110">
    <property type="component" value="Unassembled WGS sequence"/>
</dbReference>
<dbReference type="GeneID" id="115919878"/>
<dbReference type="Pfam" id="PF01582">
    <property type="entry name" value="TIR"/>
    <property type="match status" value="1"/>
</dbReference>
<dbReference type="GO" id="GO:0005886">
    <property type="term" value="C:plasma membrane"/>
    <property type="evidence" value="ECO:0000318"/>
    <property type="project" value="GO_Central"/>
</dbReference>
<dbReference type="SMART" id="SM00255">
    <property type="entry name" value="TIR"/>
    <property type="match status" value="1"/>
</dbReference>
<evidence type="ECO:0000256" key="11">
    <source>
        <dbReference type="SAM" id="MobiDB-lite"/>
    </source>
</evidence>
<keyword evidence="3" id="KW-0433">Leucine-rich repeat</keyword>
<keyword evidence="6" id="KW-0677">Repeat</keyword>
<dbReference type="PANTHER" id="PTHR24365">
    <property type="entry name" value="TOLL-LIKE RECEPTOR"/>
    <property type="match status" value="1"/>
</dbReference>
<feature type="transmembrane region" description="Helical" evidence="12">
    <location>
        <begin position="378"/>
        <end position="402"/>
    </location>
</feature>
<evidence type="ECO:0000256" key="6">
    <source>
        <dbReference type="ARBA" id="ARBA00022737"/>
    </source>
</evidence>
<comment type="subcellular location">
    <subcellularLocation>
        <location evidence="1">Membrane</location>
        <topology evidence="1">Single-pass membrane protein</topology>
    </subcellularLocation>
</comment>
<evidence type="ECO:0000256" key="7">
    <source>
        <dbReference type="ARBA" id="ARBA00022989"/>
    </source>
</evidence>
<dbReference type="EnsemblMetazoa" id="XM_030974452">
    <property type="protein sequence ID" value="XP_030830312"/>
    <property type="gene ID" value="LOC115919878"/>
</dbReference>
<dbReference type="InterPro" id="IPR003591">
    <property type="entry name" value="Leu-rich_rpt_typical-subtyp"/>
</dbReference>
<evidence type="ECO:0000256" key="8">
    <source>
        <dbReference type="ARBA" id="ARBA00023136"/>
    </source>
</evidence>
<dbReference type="PANTHER" id="PTHR24365:SF530">
    <property type="entry name" value="MSTPROX-RELATED"/>
    <property type="match status" value="1"/>
</dbReference>
<name>A0A7M7STI1_STRPU</name>
<dbReference type="AlphaFoldDB" id="A0A7M7STI1"/>
<dbReference type="InParanoid" id="A0A7M7STI1"/>
<evidence type="ECO:0000256" key="2">
    <source>
        <dbReference type="ARBA" id="ARBA00009634"/>
    </source>
</evidence>
<comment type="similarity">
    <text evidence="2">Belongs to the Toll-like receptor family.</text>
</comment>
<evidence type="ECO:0000256" key="1">
    <source>
        <dbReference type="ARBA" id="ARBA00004167"/>
    </source>
</evidence>
<dbReference type="OMA" id="MNNTLRM"/>
<keyword evidence="7 12" id="KW-1133">Transmembrane helix</keyword>
<proteinExistence type="inferred from homology"/>
<reference evidence="14" key="2">
    <citation type="submission" date="2021-01" db="UniProtKB">
        <authorList>
            <consortium name="EnsemblMetazoa"/>
        </authorList>
    </citation>
    <scope>IDENTIFICATION</scope>
</reference>
<accession>A0A7M7STI1</accession>
<dbReference type="OrthoDB" id="1421090at2759"/>
<dbReference type="SUPFAM" id="SSF52200">
    <property type="entry name" value="Toll/Interleukin receptor TIR domain"/>
    <property type="match status" value="1"/>
</dbReference>
<reference evidence="15" key="1">
    <citation type="submission" date="2015-02" db="EMBL/GenBank/DDBJ databases">
        <title>Genome sequencing for Strongylocentrotus purpuratus.</title>
        <authorList>
            <person name="Murali S."/>
            <person name="Liu Y."/>
            <person name="Vee V."/>
            <person name="English A."/>
            <person name="Wang M."/>
            <person name="Skinner E."/>
            <person name="Han Y."/>
            <person name="Muzny D.M."/>
            <person name="Worley K.C."/>
            <person name="Gibbs R.A."/>
        </authorList>
    </citation>
    <scope>NUCLEOTIDE SEQUENCE</scope>
</reference>
<feature type="domain" description="TIR" evidence="13">
    <location>
        <begin position="434"/>
        <end position="575"/>
    </location>
</feature>
<dbReference type="GO" id="GO:0038023">
    <property type="term" value="F:signaling receptor activity"/>
    <property type="evidence" value="ECO:0000318"/>
    <property type="project" value="GO_Central"/>
</dbReference>
<keyword evidence="9" id="KW-0675">Receptor</keyword>
<dbReference type="Pfam" id="PF13855">
    <property type="entry name" value="LRR_8"/>
    <property type="match status" value="1"/>
</dbReference>
<evidence type="ECO:0000256" key="5">
    <source>
        <dbReference type="ARBA" id="ARBA00022729"/>
    </source>
</evidence>
<evidence type="ECO:0000256" key="10">
    <source>
        <dbReference type="ARBA" id="ARBA00023180"/>
    </source>
</evidence>
<dbReference type="GO" id="GO:0007165">
    <property type="term" value="P:signal transduction"/>
    <property type="evidence" value="ECO:0000318"/>
    <property type="project" value="GO_Central"/>
</dbReference>
<keyword evidence="4 12" id="KW-0812">Transmembrane</keyword>
<dbReference type="Pfam" id="PF13306">
    <property type="entry name" value="LRR_5"/>
    <property type="match status" value="1"/>
</dbReference>
<dbReference type="InterPro" id="IPR000157">
    <property type="entry name" value="TIR_dom"/>
</dbReference>
<dbReference type="PROSITE" id="PS50104">
    <property type="entry name" value="TIR"/>
    <property type="match status" value="1"/>
</dbReference>
<evidence type="ECO:0000313" key="14">
    <source>
        <dbReference type="EnsemblMetazoa" id="XP_030830312"/>
    </source>
</evidence>
<dbReference type="InterPro" id="IPR035897">
    <property type="entry name" value="Toll_tir_struct_dom_sf"/>
</dbReference>
<keyword evidence="15" id="KW-1185">Reference proteome</keyword>
<dbReference type="GO" id="GO:0006954">
    <property type="term" value="P:inflammatory response"/>
    <property type="evidence" value="ECO:0000318"/>
    <property type="project" value="GO_Central"/>
</dbReference>
<feature type="region of interest" description="Disordered" evidence="11">
    <location>
        <begin position="580"/>
        <end position="609"/>
    </location>
</feature>
<evidence type="ECO:0000256" key="12">
    <source>
        <dbReference type="SAM" id="Phobius"/>
    </source>
</evidence>
<keyword evidence="5" id="KW-0732">Signal</keyword>
<dbReference type="Gene3D" id="3.80.10.10">
    <property type="entry name" value="Ribonuclease Inhibitor"/>
    <property type="match status" value="1"/>
</dbReference>
<dbReference type="InterPro" id="IPR001611">
    <property type="entry name" value="Leu-rich_rpt"/>
</dbReference>
<keyword evidence="10" id="KW-0325">Glycoprotein</keyword>
<organism evidence="14 15">
    <name type="scientific">Strongylocentrotus purpuratus</name>
    <name type="common">Purple sea urchin</name>
    <dbReference type="NCBI Taxonomy" id="7668"/>
    <lineage>
        <taxon>Eukaryota</taxon>
        <taxon>Metazoa</taxon>
        <taxon>Echinodermata</taxon>
        <taxon>Eleutherozoa</taxon>
        <taxon>Echinozoa</taxon>
        <taxon>Echinoidea</taxon>
        <taxon>Euechinoidea</taxon>
        <taxon>Echinacea</taxon>
        <taxon>Camarodonta</taxon>
        <taxon>Echinidea</taxon>
        <taxon>Strongylocentrotidae</taxon>
        <taxon>Strongylocentrotus</taxon>
    </lineage>
</organism>
<evidence type="ECO:0000313" key="15">
    <source>
        <dbReference type="Proteomes" id="UP000007110"/>
    </source>
</evidence>
<dbReference type="SUPFAM" id="SSF52058">
    <property type="entry name" value="L domain-like"/>
    <property type="match status" value="1"/>
</dbReference>
<evidence type="ECO:0000256" key="9">
    <source>
        <dbReference type="ARBA" id="ARBA00023170"/>
    </source>
</evidence>
<dbReference type="InterPro" id="IPR026906">
    <property type="entry name" value="LRR_5"/>
</dbReference>
<evidence type="ECO:0000256" key="4">
    <source>
        <dbReference type="ARBA" id="ARBA00022692"/>
    </source>
</evidence>
<sequence>MNIGKNIVIEIFLGICYLLFVGRVRSVSFCDEFCDCYPPDILCSGVDFTEALNYTIPDEVANTTSLEILIFDETLRLGNDTFQSFNALQRLVIDHCPVTFVSEFVFEGLNELRYISLTLNSLTNVPIKALSRLKTPLEELHLVHQQITNIPANSFAQFGSLRKLTIKYNFHDLDISANAFASLANLTHLYLSNNGIRLLHDTTFMGLHNLQESDLSYNLLVAVPTAIHALKSLKKLDLSHNQLLDNPRNLLFLVGMPKLQTLEMGSCAISEISSDAVDNLMTSKDLAVANFDGNPFNCTKDLCSFASWYLSLPEPPSTTRSPYYIPFITVSPPPGKGPYRCKSSGQPLLEFYSNSYCLPAPDLTPSNVPDPADDSTPWYAIVVPVTLIPVAFVLVIVSFVIWKFRLINQYHHHFGIHFQRRANNGAVQRNNFEYIFDAYVSHHEDDKPFVQDEMLPRLEDENGFDLCLSFRNFRLGSNLLENVSSAQDVSRAVIFIINERFMQNGQCKLELEMASTRMLEDEMDHGVQRLILILMEVLEPDLMNNTLRMLLNHVAYLEWDPTVEDRCWGQLIATLRTMVPEGNSDDERGANDEQNAGDEPLCNQYEQHV</sequence>
<dbReference type="SMART" id="SM00369">
    <property type="entry name" value="LRR_TYP"/>
    <property type="match status" value="5"/>
</dbReference>
<dbReference type="PROSITE" id="PS51450">
    <property type="entry name" value="LRR"/>
    <property type="match status" value="2"/>
</dbReference>
<evidence type="ECO:0000259" key="13">
    <source>
        <dbReference type="PROSITE" id="PS50104"/>
    </source>
</evidence>
<dbReference type="InterPro" id="IPR032675">
    <property type="entry name" value="LRR_dom_sf"/>
</dbReference>
<evidence type="ECO:0000256" key="3">
    <source>
        <dbReference type="ARBA" id="ARBA00022614"/>
    </source>
</evidence>
<dbReference type="KEGG" id="spu:115919878"/>